<comment type="caution">
    <text evidence="8">The sequence shown here is derived from an EMBL/GenBank/DDBJ whole genome shotgun (WGS) entry which is preliminary data.</text>
</comment>
<keyword evidence="4 7" id="KW-0378">Hydrolase</keyword>
<dbReference type="InterPro" id="IPR034690">
    <property type="entry name" value="Endolysin_T4_type"/>
</dbReference>
<dbReference type="EMBL" id="PVWG01000035">
    <property type="protein sequence ID" value="PSB16889.1"/>
    <property type="molecule type" value="Genomic_DNA"/>
</dbReference>
<organism evidence="8 9">
    <name type="scientific">Phormidesmis priestleyi ULC007</name>
    <dbReference type="NCBI Taxonomy" id="1920490"/>
    <lineage>
        <taxon>Bacteria</taxon>
        <taxon>Bacillati</taxon>
        <taxon>Cyanobacteriota</taxon>
        <taxon>Cyanophyceae</taxon>
        <taxon>Leptolyngbyales</taxon>
        <taxon>Leptolyngbyaceae</taxon>
        <taxon>Phormidesmis</taxon>
    </lineage>
</organism>
<evidence type="ECO:0000256" key="6">
    <source>
        <dbReference type="ARBA" id="ARBA00023295"/>
    </source>
</evidence>
<dbReference type="OrthoDB" id="529831at2"/>
<dbReference type="STRING" id="1920490.GCA_001895925_02077"/>
<sequence length="277" mass="29859">MATVTTQGLDRSSLSEKESHALDILVNLPVDKFNTLKQRLELDVPGVVGRTTLDKFIQFCDGKGLDFSANGVSAFKAARKLGDSGVLKGVIGPQTAGIYFDVLMATQAFSSQSRRINQAGLDLIKEFEGYHRGVFQSGPQKGQSVPDGNVTAYFDPVGVATIGFGNIDSVKPSDVDIKVITLQEAEDLLRRDLATAEDAVSELITVPLDDNQFAALVSFTFNLGAGTLEASTLRKLLNDEDYQGAADQILRFVFGGGEALPGLVRRRTAERKLFLSP</sequence>
<dbReference type="HAMAP" id="MF_04110">
    <property type="entry name" value="ENDOLYSIN_T4"/>
    <property type="match status" value="1"/>
</dbReference>
<dbReference type="RefSeq" id="WP_073074517.1">
    <property type="nucleotide sequence ID" value="NZ_MPPI01000038.1"/>
</dbReference>
<keyword evidence="9" id="KW-1185">Reference proteome</keyword>
<evidence type="ECO:0000256" key="5">
    <source>
        <dbReference type="ARBA" id="ARBA00023200"/>
    </source>
</evidence>
<comment type="similarity">
    <text evidence="7">Belongs to the glycosyl hydrolase 24 family.</text>
</comment>
<keyword evidence="2 7" id="KW-0929">Antimicrobial</keyword>
<evidence type="ECO:0000256" key="7">
    <source>
        <dbReference type="RuleBase" id="RU003788"/>
    </source>
</evidence>
<dbReference type="EC" id="3.2.1.17" evidence="7"/>
<dbReference type="PANTHER" id="PTHR38107:SF3">
    <property type="entry name" value="LYSOZYME RRRD-RELATED"/>
    <property type="match status" value="1"/>
</dbReference>
<dbReference type="GO" id="GO:0016998">
    <property type="term" value="P:cell wall macromolecule catabolic process"/>
    <property type="evidence" value="ECO:0007669"/>
    <property type="project" value="InterPro"/>
</dbReference>
<evidence type="ECO:0000256" key="1">
    <source>
        <dbReference type="ARBA" id="ARBA00000632"/>
    </source>
</evidence>
<reference evidence="8 9" key="2">
    <citation type="submission" date="2018-03" db="EMBL/GenBank/DDBJ databases">
        <title>The ancient ancestry and fast evolution of plastids.</title>
        <authorList>
            <person name="Moore K.R."/>
            <person name="Magnabosco C."/>
            <person name="Momper L."/>
            <person name="Gold D.A."/>
            <person name="Bosak T."/>
            <person name="Fournier G.P."/>
        </authorList>
    </citation>
    <scope>NUCLEOTIDE SEQUENCE [LARGE SCALE GENOMIC DNA]</scope>
    <source>
        <strain evidence="8 9">ULC007</strain>
    </source>
</reference>
<dbReference type="InterPro" id="IPR023347">
    <property type="entry name" value="Lysozyme_dom_sf"/>
</dbReference>
<dbReference type="GO" id="GO:0003796">
    <property type="term" value="F:lysozyme activity"/>
    <property type="evidence" value="ECO:0007669"/>
    <property type="project" value="UniProtKB-EC"/>
</dbReference>
<evidence type="ECO:0000313" key="8">
    <source>
        <dbReference type="EMBL" id="PSB16889.1"/>
    </source>
</evidence>
<dbReference type="GO" id="GO:0042742">
    <property type="term" value="P:defense response to bacterium"/>
    <property type="evidence" value="ECO:0007669"/>
    <property type="project" value="UniProtKB-KW"/>
</dbReference>
<keyword evidence="3 7" id="KW-0081">Bacteriolytic enzyme</keyword>
<dbReference type="Pfam" id="PF00959">
    <property type="entry name" value="Phage_lysozyme"/>
    <property type="match status" value="1"/>
</dbReference>
<dbReference type="Proteomes" id="UP000238634">
    <property type="component" value="Unassembled WGS sequence"/>
</dbReference>
<evidence type="ECO:0000256" key="2">
    <source>
        <dbReference type="ARBA" id="ARBA00022529"/>
    </source>
</evidence>
<reference evidence="8 9" key="1">
    <citation type="submission" date="2018-02" db="EMBL/GenBank/DDBJ databases">
        <authorList>
            <person name="Cohen D.B."/>
            <person name="Kent A.D."/>
        </authorList>
    </citation>
    <scope>NUCLEOTIDE SEQUENCE [LARGE SCALE GENOMIC DNA]</scope>
    <source>
        <strain evidence="8 9">ULC007</strain>
    </source>
</reference>
<keyword evidence="6 7" id="KW-0326">Glycosidase</keyword>
<proteinExistence type="inferred from homology"/>
<dbReference type="InterPro" id="IPR002196">
    <property type="entry name" value="Glyco_hydro_24"/>
</dbReference>
<evidence type="ECO:0000256" key="4">
    <source>
        <dbReference type="ARBA" id="ARBA00022801"/>
    </source>
</evidence>
<comment type="catalytic activity">
    <reaction evidence="1 7">
        <text>Hydrolysis of (1-&gt;4)-beta-linkages between N-acetylmuramic acid and N-acetyl-D-glucosamine residues in a peptidoglycan and between N-acetyl-D-glucosamine residues in chitodextrins.</text>
        <dbReference type="EC" id="3.2.1.17"/>
    </reaction>
</comment>
<dbReference type="Gene3D" id="1.10.530.40">
    <property type="match status" value="1"/>
</dbReference>
<dbReference type="InterPro" id="IPR033907">
    <property type="entry name" value="Endolysin_autolysin"/>
</dbReference>
<dbReference type="PANTHER" id="PTHR38107">
    <property type="match status" value="1"/>
</dbReference>
<dbReference type="GO" id="GO:0009253">
    <property type="term" value="P:peptidoglycan catabolic process"/>
    <property type="evidence" value="ECO:0007669"/>
    <property type="project" value="InterPro"/>
</dbReference>
<protein>
    <recommendedName>
        <fullName evidence="7">Lysozyme</fullName>
        <ecNumber evidence="7">3.2.1.17</ecNumber>
    </recommendedName>
</protein>
<evidence type="ECO:0000256" key="3">
    <source>
        <dbReference type="ARBA" id="ARBA00022638"/>
    </source>
</evidence>
<keyword evidence="5" id="KW-1035">Host cytoplasm</keyword>
<dbReference type="GO" id="GO:0031640">
    <property type="term" value="P:killing of cells of another organism"/>
    <property type="evidence" value="ECO:0007669"/>
    <property type="project" value="UniProtKB-KW"/>
</dbReference>
<accession>A0A2T1D8Q7</accession>
<dbReference type="CDD" id="cd00737">
    <property type="entry name" value="lyz_endolysin_autolysin"/>
    <property type="match status" value="1"/>
</dbReference>
<dbReference type="InterPro" id="IPR051018">
    <property type="entry name" value="Bacteriophage_GH24"/>
</dbReference>
<dbReference type="AlphaFoldDB" id="A0A2T1D8Q7"/>
<dbReference type="InterPro" id="IPR023346">
    <property type="entry name" value="Lysozyme-like_dom_sf"/>
</dbReference>
<dbReference type="SUPFAM" id="SSF53955">
    <property type="entry name" value="Lysozyme-like"/>
    <property type="match status" value="1"/>
</dbReference>
<evidence type="ECO:0000313" key="9">
    <source>
        <dbReference type="Proteomes" id="UP000238634"/>
    </source>
</evidence>
<gene>
    <name evidence="8" type="ORF">C7B65_20130</name>
</gene>
<name>A0A2T1D8Q7_9CYAN</name>